<evidence type="ECO:0000313" key="8">
    <source>
        <dbReference type="Proteomes" id="UP001320831"/>
    </source>
</evidence>
<feature type="transmembrane region" description="Helical" evidence="6">
    <location>
        <begin position="230"/>
        <end position="255"/>
    </location>
</feature>
<name>A0ABT2LSC5_9HYPH</name>
<keyword evidence="3 6" id="KW-0812">Transmembrane</keyword>
<reference evidence="7 8" key="1">
    <citation type="submission" date="2022-09" db="EMBL/GenBank/DDBJ databases">
        <title>Chelativorans salina sp. nov., a novel slightly halophilic bacterium isolated from a saline lake sediment enrichment.</title>
        <authorList>
            <person name="Gao L."/>
            <person name="Fang B.-Z."/>
            <person name="Li W.-J."/>
        </authorList>
    </citation>
    <scope>NUCLEOTIDE SEQUENCE [LARGE SCALE GENOMIC DNA]</scope>
    <source>
        <strain evidence="7 8">EGI FJ00035</strain>
    </source>
</reference>
<dbReference type="PANTHER" id="PTHR21716">
    <property type="entry name" value="TRANSMEMBRANE PROTEIN"/>
    <property type="match status" value="1"/>
</dbReference>
<keyword evidence="5 6" id="KW-0472">Membrane</keyword>
<feature type="transmembrane region" description="Helical" evidence="6">
    <location>
        <begin position="199"/>
        <end position="218"/>
    </location>
</feature>
<organism evidence="7 8">
    <name type="scientific">Chelativorans salis</name>
    <dbReference type="NCBI Taxonomy" id="2978478"/>
    <lineage>
        <taxon>Bacteria</taxon>
        <taxon>Pseudomonadati</taxon>
        <taxon>Pseudomonadota</taxon>
        <taxon>Alphaproteobacteria</taxon>
        <taxon>Hyphomicrobiales</taxon>
        <taxon>Phyllobacteriaceae</taxon>
        <taxon>Chelativorans</taxon>
    </lineage>
</organism>
<dbReference type="Proteomes" id="UP001320831">
    <property type="component" value="Unassembled WGS sequence"/>
</dbReference>
<proteinExistence type="inferred from homology"/>
<gene>
    <name evidence="7" type="ORF">N5A92_20655</name>
</gene>
<dbReference type="InterPro" id="IPR002549">
    <property type="entry name" value="AI-2E-like"/>
</dbReference>
<comment type="similarity">
    <text evidence="2">Belongs to the autoinducer-2 exporter (AI-2E) (TC 2.A.86) family.</text>
</comment>
<sequence>MTGKNSRDFAIVPWQLLTVGLVIAAALVAWRLQDLILLVFSSILVSIALTSMISFVERHARLNRTASFIIVTVALFVLFIVFFIVLGSQLQQQLVQLWNRLPELIRPVERWLGVSDTETWLAERAEAMMSQTFLLGRIAGLSSAAVGLLANVVLVLVAALYIAHRPELYRYGLVHLFPPRYRPHAEETFDAMDTGLRRWLMGQLLAMLLVGVLTYIGLRSLGVPSALALAVIAGVLEFIPFVGPILSAAPAIAIALAEGPRLALWVAALYLFIQQIEGNFLLPLIQEQAVMLPPAVTLFALLAFGILFGPLGVVLATPLAVLLLIAVKQLWVRDSLHEKVELPGEKVDDS</sequence>
<dbReference type="RefSeq" id="WP_260905935.1">
    <property type="nucleotide sequence ID" value="NZ_JAOCZP010000007.1"/>
</dbReference>
<dbReference type="Pfam" id="PF01594">
    <property type="entry name" value="AI-2E_transport"/>
    <property type="match status" value="1"/>
</dbReference>
<accession>A0ABT2LSC5</accession>
<evidence type="ECO:0000256" key="1">
    <source>
        <dbReference type="ARBA" id="ARBA00004141"/>
    </source>
</evidence>
<comment type="caution">
    <text evidence="7">The sequence shown here is derived from an EMBL/GenBank/DDBJ whole genome shotgun (WGS) entry which is preliminary data.</text>
</comment>
<comment type="subcellular location">
    <subcellularLocation>
        <location evidence="1">Membrane</location>
        <topology evidence="1">Multi-pass membrane protein</topology>
    </subcellularLocation>
</comment>
<dbReference type="EMBL" id="JAOCZP010000007">
    <property type="protein sequence ID" value="MCT7377432.1"/>
    <property type="molecule type" value="Genomic_DNA"/>
</dbReference>
<keyword evidence="8" id="KW-1185">Reference proteome</keyword>
<evidence type="ECO:0000313" key="7">
    <source>
        <dbReference type="EMBL" id="MCT7377432.1"/>
    </source>
</evidence>
<feature type="transmembrane region" description="Helical" evidence="6">
    <location>
        <begin position="36"/>
        <end position="56"/>
    </location>
</feature>
<feature type="transmembrane region" description="Helical" evidence="6">
    <location>
        <begin position="297"/>
        <end position="327"/>
    </location>
</feature>
<protein>
    <submittedName>
        <fullName evidence="7">AI-2E family transporter</fullName>
    </submittedName>
</protein>
<feature type="transmembrane region" description="Helical" evidence="6">
    <location>
        <begin position="262"/>
        <end position="285"/>
    </location>
</feature>
<keyword evidence="4 6" id="KW-1133">Transmembrane helix</keyword>
<dbReference type="PANTHER" id="PTHR21716:SF62">
    <property type="entry name" value="TRANSPORT PROTEIN YDBI-RELATED"/>
    <property type="match status" value="1"/>
</dbReference>
<evidence type="ECO:0000256" key="6">
    <source>
        <dbReference type="SAM" id="Phobius"/>
    </source>
</evidence>
<feature type="transmembrane region" description="Helical" evidence="6">
    <location>
        <begin position="138"/>
        <end position="163"/>
    </location>
</feature>
<evidence type="ECO:0000256" key="4">
    <source>
        <dbReference type="ARBA" id="ARBA00022989"/>
    </source>
</evidence>
<evidence type="ECO:0000256" key="5">
    <source>
        <dbReference type="ARBA" id="ARBA00023136"/>
    </source>
</evidence>
<feature type="transmembrane region" description="Helical" evidence="6">
    <location>
        <begin position="68"/>
        <end position="90"/>
    </location>
</feature>
<evidence type="ECO:0000256" key="3">
    <source>
        <dbReference type="ARBA" id="ARBA00022692"/>
    </source>
</evidence>
<feature type="transmembrane region" description="Helical" evidence="6">
    <location>
        <begin position="12"/>
        <end position="30"/>
    </location>
</feature>
<evidence type="ECO:0000256" key="2">
    <source>
        <dbReference type="ARBA" id="ARBA00009773"/>
    </source>
</evidence>